<dbReference type="InterPro" id="IPR000538">
    <property type="entry name" value="Link_dom"/>
</dbReference>
<keyword evidence="3" id="KW-0472">Membrane</keyword>
<dbReference type="EMBL" id="MN739764">
    <property type="protein sequence ID" value="QHT25300.1"/>
    <property type="molecule type" value="Genomic_DNA"/>
</dbReference>
<dbReference type="SUPFAM" id="SSF56436">
    <property type="entry name" value="C-type lectin-like"/>
    <property type="match status" value="1"/>
</dbReference>
<evidence type="ECO:0000256" key="1">
    <source>
        <dbReference type="ARBA" id="ARBA00023157"/>
    </source>
</evidence>
<reference evidence="5" key="1">
    <citation type="journal article" date="2020" name="Nature">
        <title>Giant virus diversity and host interactions through global metagenomics.</title>
        <authorList>
            <person name="Schulz F."/>
            <person name="Roux S."/>
            <person name="Paez-Espino D."/>
            <person name="Jungbluth S."/>
            <person name="Walsh D.A."/>
            <person name="Denef V.J."/>
            <person name="McMahon K.D."/>
            <person name="Konstantinidis K.T."/>
            <person name="Eloe-Fadrosh E.A."/>
            <person name="Kyrpides N.C."/>
            <person name="Woyke T."/>
        </authorList>
    </citation>
    <scope>NUCLEOTIDE SEQUENCE</scope>
    <source>
        <strain evidence="5">GVMAG-M-3300023179-150</strain>
    </source>
</reference>
<dbReference type="PROSITE" id="PS50963">
    <property type="entry name" value="LINK_2"/>
    <property type="match status" value="1"/>
</dbReference>
<dbReference type="InterPro" id="IPR016187">
    <property type="entry name" value="CTDL_fold"/>
</dbReference>
<evidence type="ECO:0000259" key="4">
    <source>
        <dbReference type="PROSITE" id="PS50963"/>
    </source>
</evidence>
<feature type="domain" description="Link" evidence="4">
    <location>
        <begin position="86"/>
        <end position="187"/>
    </location>
</feature>
<organism evidence="5">
    <name type="scientific">viral metagenome</name>
    <dbReference type="NCBI Taxonomy" id="1070528"/>
    <lineage>
        <taxon>unclassified sequences</taxon>
        <taxon>metagenomes</taxon>
        <taxon>organismal metagenomes</taxon>
    </lineage>
</organism>
<dbReference type="InterPro" id="IPR016186">
    <property type="entry name" value="C-type_lectin-like/link_sf"/>
</dbReference>
<dbReference type="AlphaFoldDB" id="A0A6C0E9N8"/>
<dbReference type="Gene3D" id="3.10.100.10">
    <property type="entry name" value="Mannose-Binding Protein A, subunit A"/>
    <property type="match status" value="1"/>
</dbReference>
<dbReference type="GO" id="GO:0007155">
    <property type="term" value="P:cell adhesion"/>
    <property type="evidence" value="ECO:0007669"/>
    <property type="project" value="InterPro"/>
</dbReference>
<keyword evidence="3" id="KW-1133">Transmembrane helix</keyword>
<evidence type="ECO:0000313" key="5">
    <source>
        <dbReference type="EMBL" id="QHT25300.1"/>
    </source>
</evidence>
<name>A0A6C0E9N8_9ZZZZ</name>
<accession>A0A6C0E9N8</accession>
<dbReference type="GO" id="GO:0005540">
    <property type="term" value="F:hyaluronic acid binding"/>
    <property type="evidence" value="ECO:0007669"/>
    <property type="project" value="InterPro"/>
</dbReference>
<sequence length="237" mass="27175">MINQTKVIFFLLAGLFAFLFLVFIYYLYAEKFNENAVMDNDYLDLQKPDQLAPEKSTQQNTNNNLNTKTNTSTNVGIFNKKTGTPEKQVFNISENKYTYPEARALCKAFGADLATLEQLMEAYRKGADWCNYGWLDGQLALYPTQKETWEKLQKNDDPEKRKACGNPGLNGGYFDNKDLRFGVSCYGVKPEPRPHEKIKHPLITDADAELHLMIDKFKQDIDNITVLPFNKDKWGAC</sequence>
<proteinExistence type="predicted"/>
<protein>
    <recommendedName>
        <fullName evidence="4">Link domain-containing protein</fullName>
    </recommendedName>
</protein>
<keyword evidence="3" id="KW-0812">Transmembrane</keyword>
<evidence type="ECO:0000256" key="2">
    <source>
        <dbReference type="SAM" id="MobiDB-lite"/>
    </source>
</evidence>
<feature type="transmembrane region" description="Helical" evidence="3">
    <location>
        <begin position="7"/>
        <end position="28"/>
    </location>
</feature>
<dbReference type="SMART" id="SM00445">
    <property type="entry name" value="LINK"/>
    <property type="match status" value="1"/>
</dbReference>
<keyword evidence="1" id="KW-1015">Disulfide bond</keyword>
<feature type="compositionally biased region" description="Low complexity" evidence="2">
    <location>
        <begin position="55"/>
        <end position="74"/>
    </location>
</feature>
<feature type="region of interest" description="Disordered" evidence="2">
    <location>
        <begin position="52"/>
        <end position="78"/>
    </location>
</feature>
<dbReference type="Pfam" id="PF00193">
    <property type="entry name" value="Xlink"/>
    <property type="match status" value="1"/>
</dbReference>
<evidence type="ECO:0000256" key="3">
    <source>
        <dbReference type="SAM" id="Phobius"/>
    </source>
</evidence>